<dbReference type="SUPFAM" id="SSF56281">
    <property type="entry name" value="Metallo-hydrolase/oxidoreductase"/>
    <property type="match status" value="1"/>
</dbReference>
<organism evidence="2">
    <name type="scientific">marine sediment metagenome</name>
    <dbReference type="NCBI Taxonomy" id="412755"/>
    <lineage>
        <taxon>unclassified sequences</taxon>
        <taxon>metagenomes</taxon>
        <taxon>ecological metagenomes</taxon>
    </lineage>
</organism>
<dbReference type="Pfam" id="PF17778">
    <property type="entry name" value="WHD_BLACT"/>
    <property type="match status" value="1"/>
</dbReference>
<dbReference type="AlphaFoldDB" id="X0WCW6"/>
<evidence type="ECO:0000259" key="1">
    <source>
        <dbReference type="SMART" id="SM00849"/>
    </source>
</evidence>
<protein>
    <recommendedName>
        <fullName evidence="1">Metallo-beta-lactamase domain-containing protein</fullName>
    </recommendedName>
</protein>
<dbReference type="PANTHER" id="PTHR23131">
    <property type="entry name" value="ENDORIBONUCLEASE LACTB2"/>
    <property type="match status" value="1"/>
</dbReference>
<reference evidence="2" key="1">
    <citation type="journal article" date="2014" name="Front. Microbiol.">
        <title>High frequency of phylogenetically diverse reductive dehalogenase-homologous genes in deep subseafloor sedimentary metagenomes.</title>
        <authorList>
            <person name="Kawai M."/>
            <person name="Futagami T."/>
            <person name="Toyoda A."/>
            <person name="Takaki Y."/>
            <person name="Nishi S."/>
            <person name="Hori S."/>
            <person name="Arai W."/>
            <person name="Tsubouchi T."/>
            <person name="Morono Y."/>
            <person name="Uchiyama I."/>
            <person name="Ito T."/>
            <person name="Fujiyama A."/>
            <person name="Inagaki F."/>
            <person name="Takami H."/>
        </authorList>
    </citation>
    <scope>NUCLEOTIDE SEQUENCE</scope>
    <source>
        <strain evidence="2">Expedition CK06-06</strain>
    </source>
</reference>
<dbReference type="InterPro" id="IPR036866">
    <property type="entry name" value="RibonucZ/Hydroxyglut_hydro"/>
</dbReference>
<sequence length="262" mass="28977">MKSFTLPPATHTNAFLLGSRELLLIDPGSPIQQEQDKLLAYLQQSGSRVHEIWLTHQHPDHVDGVERLRGELGVPVAAHRLTADACEFAVDRFIEDGEETTLNLGDGVRAHWVALHTPGHAAGHLCFFERERKFLLTGDNVVSLSTVFIAPPEGNMIQYLQSLERLAELDASFLFPGHGPPVATPTKKIREYIDHRLAREAAILAAIDQPLEPIEIVRAVYASEPEAVYPLAELNVRAHLEKLVAEGSAREENGRFLTSSPP</sequence>
<accession>X0WCW6</accession>
<dbReference type="InterPro" id="IPR001279">
    <property type="entry name" value="Metallo-B-lactamas"/>
</dbReference>
<dbReference type="InterPro" id="IPR036388">
    <property type="entry name" value="WH-like_DNA-bd_sf"/>
</dbReference>
<dbReference type="EMBL" id="BARS01023348">
    <property type="protein sequence ID" value="GAG10506.1"/>
    <property type="molecule type" value="Genomic_DNA"/>
</dbReference>
<evidence type="ECO:0000313" key="2">
    <source>
        <dbReference type="EMBL" id="GAG10506.1"/>
    </source>
</evidence>
<comment type="caution">
    <text evidence="2">The sequence shown here is derived from an EMBL/GenBank/DDBJ whole genome shotgun (WGS) entry which is preliminary data.</text>
</comment>
<proteinExistence type="predicted"/>
<dbReference type="SMART" id="SM00849">
    <property type="entry name" value="Lactamase_B"/>
    <property type="match status" value="1"/>
</dbReference>
<name>X0WCW6_9ZZZZ</name>
<dbReference type="PANTHER" id="PTHR23131:SF0">
    <property type="entry name" value="ENDORIBONUCLEASE LACTB2"/>
    <property type="match status" value="1"/>
</dbReference>
<dbReference type="Gene3D" id="1.10.10.10">
    <property type="entry name" value="Winged helix-like DNA-binding domain superfamily/Winged helix DNA-binding domain"/>
    <property type="match status" value="1"/>
</dbReference>
<dbReference type="InterPro" id="IPR041516">
    <property type="entry name" value="LACTB2_WH"/>
</dbReference>
<dbReference type="Pfam" id="PF00753">
    <property type="entry name" value="Lactamase_B"/>
    <property type="match status" value="1"/>
</dbReference>
<dbReference type="InterPro" id="IPR050662">
    <property type="entry name" value="Sec-metab_biosynth-thioest"/>
</dbReference>
<feature type="domain" description="Metallo-beta-lactamase" evidence="1">
    <location>
        <begin position="11"/>
        <end position="178"/>
    </location>
</feature>
<dbReference type="Gene3D" id="3.60.15.10">
    <property type="entry name" value="Ribonuclease Z/Hydroxyacylglutathione hydrolase-like"/>
    <property type="match status" value="1"/>
</dbReference>
<gene>
    <name evidence="2" type="ORF">S01H1_37184</name>
</gene>